<reference evidence="3" key="1">
    <citation type="submission" date="2022-03" db="EMBL/GenBank/DDBJ databases">
        <authorList>
            <person name="Alioto T."/>
            <person name="Alioto T."/>
            <person name="Gomez Garrido J."/>
        </authorList>
    </citation>
    <scope>NUCLEOTIDE SEQUENCE</scope>
</reference>
<dbReference type="Proteomes" id="UP001295444">
    <property type="component" value="Chromosome 04"/>
</dbReference>
<evidence type="ECO:0000256" key="1">
    <source>
        <dbReference type="SAM" id="MobiDB-lite"/>
    </source>
</evidence>
<dbReference type="EMBL" id="OW240915">
    <property type="protein sequence ID" value="CAH2286189.1"/>
    <property type="molecule type" value="Genomic_DNA"/>
</dbReference>
<protein>
    <submittedName>
        <fullName evidence="3">Uncharacterized protein</fullName>
    </submittedName>
</protein>
<feature type="compositionally biased region" description="Polar residues" evidence="1">
    <location>
        <begin position="39"/>
        <end position="59"/>
    </location>
</feature>
<feature type="chain" id="PRO_5042249854" evidence="2">
    <location>
        <begin position="19"/>
        <end position="127"/>
    </location>
</feature>
<organism evidence="3 4">
    <name type="scientific">Pelobates cultripes</name>
    <name type="common">Western spadefoot toad</name>
    <dbReference type="NCBI Taxonomy" id="61616"/>
    <lineage>
        <taxon>Eukaryota</taxon>
        <taxon>Metazoa</taxon>
        <taxon>Chordata</taxon>
        <taxon>Craniata</taxon>
        <taxon>Vertebrata</taxon>
        <taxon>Euteleostomi</taxon>
        <taxon>Amphibia</taxon>
        <taxon>Batrachia</taxon>
        <taxon>Anura</taxon>
        <taxon>Pelobatoidea</taxon>
        <taxon>Pelobatidae</taxon>
        <taxon>Pelobates</taxon>
    </lineage>
</organism>
<dbReference type="AlphaFoldDB" id="A0AAD1S2A6"/>
<evidence type="ECO:0000313" key="4">
    <source>
        <dbReference type="Proteomes" id="UP001295444"/>
    </source>
</evidence>
<feature type="signal peptide" evidence="2">
    <location>
        <begin position="1"/>
        <end position="18"/>
    </location>
</feature>
<keyword evidence="2" id="KW-0732">Signal</keyword>
<feature type="region of interest" description="Disordered" evidence="1">
    <location>
        <begin position="39"/>
        <end position="68"/>
    </location>
</feature>
<sequence>MTSVQSLIHLSLFYFVTSSSQYEPLSVPHGKEEVIPKSQLTAQGPTVQPRRPQTAQGSEIRNEEIHLPKNNLQVTPKPSFQLKAISVSGIDNSYAGEYKINGSICSVTQWWDDFIKIVGAFNYSYYK</sequence>
<accession>A0AAD1S2A6</accession>
<keyword evidence="4" id="KW-1185">Reference proteome</keyword>
<evidence type="ECO:0000256" key="2">
    <source>
        <dbReference type="SAM" id="SignalP"/>
    </source>
</evidence>
<gene>
    <name evidence="3" type="ORF">PECUL_23A018973</name>
</gene>
<evidence type="ECO:0000313" key="3">
    <source>
        <dbReference type="EMBL" id="CAH2286189.1"/>
    </source>
</evidence>
<proteinExistence type="predicted"/>
<name>A0AAD1S2A6_PELCU</name>